<keyword evidence="2" id="KW-1185">Reference proteome</keyword>
<organism evidence="1 2">
    <name type="scientific">Populus tomentosa</name>
    <name type="common">Chinese white poplar</name>
    <dbReference type="NCBI Taxonomy" id="118781"/>
    <lineage>
        <taxon>Eukaryota</taxon>
        <taxon>Viridiplantae</taxon>
        <taxon>Streptophyta</taxon>
        <taxon>Embryophyta</taxon>
        <taxon>Tracheophyta</taxon>
        <taxon>Spermatophyta</taxon>
        <taxon>Magnoliopsida</taxon>
        <taxon>eudicotyledons</taxon>
        <taxon>Gunneridae</taxon>
        <taxon>Pentapetalae</taxon>
        <taxon>rosids</taxon>
        <taxon>fabids</taxon>
        <taxon>Malpighiales</taxon>
        <taxon>Salicaceae</taxon>
        <taxon>Saliceae</taxon>
        <taxon>Populus</taxon>
    </lineage>
</organism>
<gene>
    <name evidence="1" type="ORF">POTOM_024958</name>
</gene>
<protein>
    <submittedName>
        <fullName evidence="1">Uncharacterized protein</fullName>
    </submittedName>
</protein>
<evidence type="ECO:0000313" key="1">
    <source>
        <dbReference type="EMBL" id="KAG6769327.1"/>
    </source>
</evidence>
<name>A0A8X8CWY8_POPTO</name>
<comment type="caution">
    <text evidence="1">The sequence shown here is derived from an EMBL/GenBank/DDBJ whole genome shotgun (WGS) entry which is preliminary data.</text>
</comment>
<accession>A0A8X8CWY8</accession>
<reference evidence="1" key="1">
    <citation type="journal article" date="2020" name="bioRxiv">
        <title>Hybrid origin of Populus tomentosa Carr. identified through genome sequencing and phylogenomic analysis.</title>
        <authorList>
            <person name="An X."/>
            <person name="Gao K."/>
            <person name="Chen Z."/>
            <person name="Li J."/>
            <person name="Yang X."/>
            <person name="Yang X."/>
            <person name="Zhou J."/>
            <person name="Guo T."/>
            <person name="Zhao T."/>
            <person name="Huang S."/>
            <person name="Miao D."/>
            <person name="Khan W.U."/>
            <person name="Rao P."/>
            <person name="Ye M."/>
            <person name="Lei B."/>
            <person name="Liao W."/>
            <person name="Wang J."/>
            <person name="Ji L."/>
            <person name="Li Y."/>
            <person name="Guo B."/>
            <person name="Mustafa N.S."/>
            <person name="Li S."/>
            <person name="Yun Q."/>
            <person name="Keller S.R."/>
            <person name="Mao J."/>
            <person name="Zhang R."/>
            <person name="Strauss S.H."/>
        </authorList>
    </citation>
    <scope>NUCLEOTIDE SEQUENCE</scope>
    <source>
        <strain evidence="1">GM15</strain>
        <tissue evidence="1">Leaf</tissue>
    </source>
</reference>
<dbReference type="EMBL" id="JAAWWB010000012">
    <property type="protein sequence ID" value="KAG6769327.1"/>
    <property type="molecule type" value="Genomic_DNA"/>
</dbReference>
<dbReference type="AlphaFoldDB" id="A0A8X8CWY8"/>
<sequence length="78" mass="9147">MDHNILTFFHNVLTKVRGVGGRSRVRYCFSMSKFTFTRLLAKISTFSLRVDALRTLQVCRKQREESREGQGGWQKVEH</sequence>
<dbReference type="Proteomes" id="UP000886885">
    <property type="component" value="Chromosome 6D"/>
</dbReference>
<proteinExistence type="predicted"/>
<evidence type="ECO:0000313" key="2">
    <source>
        <dbReference type="Proteomes" id="UP000886885"/>
    </source>
</evidence>